<dbReference type="InterPro" id="IPR006685">
    <property type="entry name" value="MscS_channel_2nd"/>
</dbReference>
<dbReference type="InterPro" id="IPR010920">
    <property type="entry name" value="LSM_dom_sf"/>
</dbReference>
<dbReference type="InterPro" id="IPR045275">
    <property type="entry name" value="MscS_archaea/bacteria_type"/>
</dbReference>
<dbReference type="STRING" id="897.B2D07_18290"/>
<feature type="domain" description="Mechanosensitive ion channel MscS" evidence="6">
    <location>
        <begin position="103"/>
        <end position="169"/>
    </location>
</feature>
<evidence type="ECO:0000256" key="1">
    <source>
        <dbReference type="ARBA" id="ARBA00004370"/>
    </source>
</evidence>
<dbReference type="SUPFAM" id="SSF50182">
    <property type="entry name" value="Sm-like ribonucleoproteins"/>
    <property type="match status" value="1"/>
</dbReference>
<dbReference type="OrthoDB" id="9784565at2"/>
<dbReference type="GO" id="GO:0008381">
    <property type="term" value="F:mechanosensitive monoatomic ion channel activity"/>
    <property type="evidence" value="ECO:0007669"/>
    <property type="project" value="InterPro"/>
</dbReference>
<dbReference type="PATRIC" id="fig|1121405.3.peg.1119"/>
<dbReference type="Gene3D" id="2.30.30.60">
    <property type="match status" value="1"/>
</dbReference>
<feature type="transmembrane region" description="Helical" evidence="5">
    <location>
        <begin position="55"/>
        <end position="79"/>
    </location>
</feature>
<proteinExistence type="predicted"/>
<dbReference type="Proteomes" id="UP000014977">
    <property type="component" value="Unassembled WGS sequence"/>
</dbReference>
<organism evidence="7 8">
    <name type="scientific">Desulfococcus multivorans DSM 2059</name>
    <dbReference type="NCBI Taxonomy" id="1121405"/>
    <lineage>
        <taxon>Bacteria</taxon>
        <taxon>Pseudomonadati</taxon>
        <taxon>Thermodesulfobacteriota</taxon>
        <taxon>Desulfobacteria</taxon>
        <taxon>Desulfobacterales</taxon>
        <taxon>Desulfococcaceae</taxon>
        <taxon>Desulfococcus</taxon>
    </lineage>
</organism>
<feature type="transmembrane region" description="Helical" evidence="5">
    <location>
        <begin position="85"/>
        <end position="101"/>
    </location>
</feature>
<dbReference type="EMBL" id="ATHJ01000067">
    <property type="protein sequence ID" value="EPR42375.1"/>
    <property type="molecule type" value="Genomic_DNA"/>
</dbReference>
<evidence type="ECO:0000256" key="5">
    <source>
        <dbReference type="SAM" id="Phobius"/>
    </source>
</evidence>
<dbReference type="PANTHER" id="PTHR30221">
    <property type="entry name" value="SMALL-CONDUCTANCE MECHANOSENSITIVE CHANNEL"/>
    <property type="match status" value="1"/>
</dbReference>
<dbReference type="PANTHER" id="PTHR30221:SF1">
    <property type="entry name" value="SMALL-CONDUCTANCE MECHANOSENSITIVE CHANNEL"/>
    <property type="match status" value="1"/>
</dbReference>
<evidence type="ECO:0000256" key="4">
    <source>
        <dbReference type="ARBA" id="ARBA00023136"/>
    </source>
</evidence>
<evidence type="ECO:0000259" key="6">
    <source>
        <dbReference type="Pfam" id="PF00924"/>
    </source>
</evidence>
<protein>
    <submittedName>
        <fullName evidence="7">MscS Mechanosensitive ion channel</fullName>
    </submittedName>
</protein>
<comment type="caution">
    <text evidence="7">The sequence shown here is derived from an EMBL/GenBank/DDBJ whole genome shotgun (WGS) entry which is preliminary data.</text>
</comment>
<keyword evidence="2 5" id="KW-0812">Transmembrane</keyword>
<dbReference type="RefSeq" id="WP_020876054.1">
    <property type="nucleotide sequence ID" value="NZ_ATHJ01000067.1"/>
</dbReference>
<dbReference type="AlphaFoldDB" id="S7U061"/>
<reference evidence="7 8" key="1">
    <citation type="journal article" date="2013" name="Genome Announc.">
        <title>Draft genome sequences for three mercury-methylating, sulfate-reducing bacteria.</title>
        <authorList>
            <person name="Brown S.D."/>
            <person name="Hurt R.A.Jr."/>
            <person name="Gilmour C.C."/>
            <person name="Elias D.A."/>
        </authorList>
    </citation>
    <scope>NUCLEOTIDE SEQUENCE [LARGE SCALE GENOMIC DNA]</scope>
    <source>
        <strain evidence="7 8">DSM 2059</strain>
    </source>
</reference>
<evidence type="ECO:0000256" key="2">
    <source>
        <dbReference type="ARBA" id="ARBA00022692"/>
    </source>
</evidence>
<dbReference type="eggNOG" id="COG0668">
    <property type="taxonomic scope" value="Bacteria"/>
</dbReference>
<dbReference type="GO" id="GO:0016020">
    <property type="term" value="C:membrane"/>
    <property type="evidence" value="ECO:0007669"/>
    <property type="project" value="UniProtKB-SubCell"/>
</dbReference>
<keyword evidence="4 5" id="KW-0472">Membrane</keyword>
<dbReference type="InterPro" id="IPR023408">
    <property type="entry name" value="MscS_beta-dom_sf"/>
</dbReference>
<sequence>MDGMEKVSDIALKLKHSNLFMIGFIIIAAYILAVLIQRMLPWLAGKLPSRYRYHVLALVPVMRLLIIAAGIGFIIPQVIEPTVENLLALFAGFGIALGFALKDYVSSLAAGVVTLYEIPYRPGDWVEIEGAYGEVKSIGMRAVKILTPDDTMVVIPHLKLWDELIFNANDGSQNLMCIADFYLHPLHDAAAAREILMDVALTSPFLQFQRPVNVIVAEKPWGTHYRLKAYPIDPLEQFNFTTDLTLRGKAALSAMGFRFAEYPAFEGGRPPAA</sequence>
<feature type="transmembrane region" description="Helical" evidence="5">
    <location>
        <begin position="20"/>
        <end position="43"/>
    </location>
</feature>
<gene>
    <name evidence="7" type="ORF">dsmv_1670</name>
</gene>
<keyword evidence="3 5" id="KW-1133">Transmembrane helix</keyword>
<evidence type="ECO:0000313" key="7">
    <source>
        <dbReference type="EMBL" id="EPR42375.1"/>
    </source>
</evidence>
<keyword evidence="8" id="KW-1185">Reference proteome</keyword>
<name>S7U061_DESML</name>
<evidence type="ECO:0000313" key="8">
    <source>
        <dbReference type="Proteomes" id="UP000014977"/>
    </source>
</evidence>
<accession>S7U061</accession>
<comment type="subcellular location">
    <subcellularLocation>
        <location evidence="1">Membrane</location>
    </subcellularLocation>
</comment>
<dbReference type="Pfam" id="PF00924">
    <property type="entry name" value="MS_channel_2nd"/>
    <property type="match status" value="1"/>
</dbReference>
<evidence type="ECO:0000256" key="3">
    <source>
        <dbReference type="ARBA" id="ARBA00022989"/>
    </source>
</evidence>
<dbReference type="Gene3D" id="1.10.287.1260">
    <property type="match status" value="1"/>
</dbReference>